<reference evidence="2" key="2">
    <citation type="submission" date="2013-04" db="UniProtKB">
        <authorList>
            <consortium name="EnsemblPlants"/>
        </authorList>
    </citation>
    <scope>IDENTIFICATION</scope>
</reference>
<evidence type="ECO:0000313" key="3">
    <source>
        <dbReference type="Proteomes" id="UP000006038"/>
    </source>
</evidence>
<dbReference type="AlphaFoldDB" id="J3M9B5"/>
<keyword evidence="1" id="KW-0472">Membrane</keyword>
<sequence length="111" mass="13092">MKIVFSQMKYFEIDEVSLLMRTVLEIVVQFLTHHNRLVLVEYEFTQASYNMVFTHCFYYCLVHILCISLLFAQLYAIHETRFIISGNNYIHSMMIQKNGDSNGAERMAVIL</sequence>
<organism evidence="2">
    <name type="scientific">Oryza brachyantha</name>
    <name type="common">malo sina</name>
    <dbReference type="NCBI Taxonomy" id="4533"/>
    <lineage>
        <taxon>Eukaryota</taxon>
        <taxon>Viridiplantae</taxon>
        <taxon>Streptophyta</taxon>
        <taxon>Embryophyta</taxon>
        <taxon>Tracheophyta</taxon>
        <taxon>Spermatophyta</taxon>
        <taxon>Magnoliopsida</taxon>
        <taxon>Liliopsida</taxon>
        <taxon>Poales</taxon>
        <taxon>Poaceae</taxon>
        <taxon>BOP clade</taxon>
        <taxon>Oryzoideae</taxon>
        <taxon>Oryzeae</taxon>
        <taxon>Oryzinae</taxon>
        <taxon>Oryza</taxon>
    </lineage>
</organism>
<proteinExistence type="predicted"/>
<evidence type="ECO:0000256" key="1">
    <source>
        <dbReference type="SAM" id="Phobius"/>
    </source>
</evidence>
<keyword evidence="3" id="KW-1185">Reference proteome</keyword>
<protein>
    <submittedName>
        <fullName evidence="2">Uncharacterized protein</fullName>
    </submittedName>
</protein>
<feature type="transmembrane region" description="Helical" evidence="1">
    <location>
        <begin position="56"/>
        <end position="77"/>
    </location>
</feature>
<keyword evidence="1" id="KW-1133">Transmembrane helix</keyword>
<keyword evidence="1" id="KW-0812">Transmembrane</keyword>
<dbReference type="Gramene" id="OB05G31890.1">
    <property type="protein sequence ID" value="OB05G31890.1"/>
    <property type="gene ID" value="OB05G31890"/>
</dbReference>
<dbReference type="HOGENOM" id="CLU_2162317_0_0_1"/>
<evidence type="ECO:0000313" key="2">
    <source>
        <dbReference type="EnsemblPlants" id="OB05G31890.1"/>
    </source>
</evidence>
<dbReference type="Proteomes" id="UP000006038">
    <property type="component" value="Chromosome 5"/>
</dbReference>
<name>J3M9B5_ORYBR</name>
<reference evidence="2" key="1">
    <citation type="journal article" date="2013" name="Nat. Commun.">
        <title>Whole-genome sequencing of Oryza brachyantha reveals mechanisms underlying Oryza genome evolution.</title>
        <authorList>
            <person name="Chen J."/>
            <person name="Huang Q."/>
            <person name="Gao D."/>
            <person name="Wang J."/>
            <person name="Lang Y."/>
            <person name="Liu T."/>
            <person name="Li B."/>
            <person name="Bai Z."/>
            <person name="Luis Goicoechea J."/>
            <person name="Liang C."/>
            <person name="Chen C."/>
            <person name="Zhang W."/>
            <person name="Sun S."/>
            <person name="Liao Y."/>
            <person name="Zhang X."/>
            <person name="Yang L."/>
            <person name="Song C."/>
            <person name="Wang M."/>
            <person name="Shi J."/>
            <person name="Liu G."/>
            <person name="Liu J."/>
            <person name="Zhou H."/>
            <person name="Zhou W."/>
            <person name="Yu Q."/>
            <person name="An N."/>
            <person name="Chen Y."/>
            <person name="Cai Q."/>
            <person name="Wang B."/>
            <person name="Liu B."/>
            <person name="Min J."/>
            <person name="Huang Y."/>
            <person name="Wu H."/>
            <person name="Li Z."/>
            <person name="Zhang Y."/>
            <person name="Yin Y."/>
            <person name="Song W."/>
            <person name="Jiang J."/>
            <person name="Jackson S.A."/>
            <person name="Wing R.A."/>
            <person name="Wang J."/>
            <person name="Chen M."/>
        </authorList>
    </citation>
    <scope>NUCLEOTIDE SEQUENCE [LARGE SCALE GENOMIC DNA]</scope>
    <source>
        <strain evidence="2">cv. IRGC 101232</strain>
    </source>
</reference>
<accession>J3M9B5</accession>
<dbReference type="EnsemblPlants" id="OB05G31890.1">
    <property type="protein sequence ID" value="OB05G31890.1"/>
    <property type="gene ID" value="OB05G31890"/>
</dbReference>